<dbReference type="Gene3D" id="3.40.640.10">
    <property type="entry name" value="Type I PLP-dependent aspartate aminotransferase-like (Major domain)"/>
    <property type="match status" value="1"/>
</dbReference>
<sequence>MFNKLTKLRHKHGGSQKNKENAHLRLDGIAPYSFDNCSVSSQSSSRFSSETGRVPSDGFASYAETTYSESSPNQWVSSKGSSDEVLNIGDSHLPCYAEAEEKFLEDFEDYFEHLHVDNIRKEQYPKLDLQRMVYLDHANSALFSQYQVEQHMRVLLEEGPNLGSVSLANALSSNLTPYVLDTLQNLLRLFNVSNSDYGVVFTTGFTAGYRLFSEIYPFRKGTTLLTLQDNHESVKHVISAAEQHGGKCLVVPLKETDLSISASELRRLLRRQPSHGEGGRLFVYPAQSCLSGMQHSLNWIPEVQQFGSHVLLDVSTHLPIGPLDLSVYHPEFVLGSLHHMLGYPSGMGFLLVRKKAFSVHRVSQSLRLKDVPDEGNDCHIVCEDDSINLLAFAALSFGLQHLESVGLASIHKRVLSLMNWLIQMLKSLRHKGDERPLLQLYGSQSAKSRGNIVAFNVVDSTGNCVPASLVQKLADRSNIIIGAGYFSNPGLAAVLQGGNDGALDSSIFRETVSFSSLRVSLGSVSTFSDVYRLVQFLCRFRDEDYLSFEALDFIEDHSL</sequence>
<dbReference type="Pfam" id="PF00266">
    <property type="entry name" value="Aminotran_5"/>
    <property type="match status" value="1"/>
</dbReference>
<feature type="region of interest" description="Disordered" evidence="1">
    <location>
        <begin position="1"/>
        <end position="22"/>
    </location>
</feature>
<reference evidence="3" key="1">
    <citation type="submission" date="2021-01" db="EMBL/GenBank/DDBJ databases">
        <title>Adiantum capillus-veneris genome.</title>
        <authorList>
            <person name="Fang Y."/>
            <person name="Liao Q."/>
        </authorList>
    </citation>
    <scope>NUCLEOTIDE SEQUENCE</scope>
    <source>
        <strain evidence="3">H3</strain>
        <tissue evidence="3">Leaf</tissue>
    </source>
</reference>
<dbReference type="PANTHER" id="PTHR14237:SF62">
    <property type="entry name" value="AMINOTRANSFERASE CLASS V DOMAIN-CONTAINING PROTEIN"/>
    <property type="match status" value="1"/>
</dbReference>
<dbReference type="InterPro" id="IPR000192">
    <property type="entry name" value="Aminotrans_V_dom"/>
</dbReference>
<gene>
    <name evidence="3" type="ORF">GOP47_0018085</name>
</gene>
<organism evidence="3 4">
    <name type="scientific">Adiantum capillus-veneris</name>
    <name type="common">Maidenhair fern</name>
    <dbReference type="NCBI Taxonomy" id="13818"/>
    <lineage>
        <taxon>Eukaryota</taxon>
        <taxon>Viridiplantae</taxon>
        <taxon>Streptophyta</taxon>
        <taxon>Embryophyta</taxon>
        <taxon>Tracheophyta</taxon>
        <taxon>Polypodiopsida</taxon>
        <taxon>Polypodiidae</taxon>
        <taxon>Polypodiales</taxon>
        <taxon>Pteridineae</taxon>
        <taxon>Pteridaceae</taxon>
        <taxon>Vittarioideae</taxon>
        <taxon>Adiantum</taxon>
    </lineage>
</organism>
<feature type="compositionally biased region" description="Basic residues" evidence="1">
    <location>
        <begin position="1"/>
        <end position="14"/>
    </location>
</feature>
<feature type="domain" description="Aminotransferase class V" evidence="2">
    <location>
        <begin position="133"/>
        <end position="533"/>
    </location>
</feature>
<dbReference type="InterPro" id="IPR015422">
    <property type="entry name" value="PyrdxlP-dep_Trfase_small"/>
</dbReference>
<dbReference type="Gene3D" id="3.90.1150.10">
    <property type="entry name" value="Aspartate Aminotransferase, domain 1"/>
    <property type="match status" value="1"/>
</dbReference>
<evidence type="ECO:0000313" key="3">
    <source>
        <dbReference type="EMBL" id="KAI5067557.1"/>
    </source>
</evidence>
<dbReference type="PANTHER" id="PTHR14237">
    <property type="entry name" value="MOLYBDOPTERIN COFACTOR SULFURASE MOSC"/>
    <property type="match status" value="1"/>
</dbReference>
<dbReference type="InterPro" id="IPR015424">
    <property type="entry name" value="PyrdxlP-dep_Trfase"/>
</dbReference>
<dbReference type="InterPro" id="IPR015421">
    <property type="entry name" value="PyrdxlP-dep_Trfase_major"/>
</dbReference>
<accession>A0A9D4UH39</accession>
<dbReference type="EMBL" id="JABFUD020000017">
    <property type="protein sequence ID" value="KAI5067557.1"/>
    <property type="molecule type" value="Genomic_DNA"/>
</dbReference>
<dbReference type="OrthoDB" id="10264306at2759"/>
<comment type="caution">
    <text evidence="3">The sequence shown here is derived from an EMBL/GenBank/DDBJ whole genome shotgun (WGS) entry which is preliminary data.</text>
</comment>
<dbReference type="Proteomes" id="UP000886520">
    <property type="component" value="Chromosome 17"/>
</dbReference>
<protein>
    <recommendedName>
        <fullName evidence="2">Aminotransferase class V domain-containing protein</fullName>
    </recommendedName>
</protein>
<keyword evidence="4" id="KW-1185">Reference proteome</keyword>
<name>A0A9D4UH39_ADICA</name>
<dbReference type="AlphaFoldDB" id="A0A9D4UH39"/>
<evidence type="ECO:0000259" key="2">
    <source>
        <dbReference type="Pfam" id="PF00266"/>
    </source>
</evidence>
<evidence type="ECO:0000256" key="1">
    <source>
        <dbReference type="SAM" id="MobiDB-lite"/>
    </source>
</evidence>
<evidence type="ECO:0000313" key="4">
    <source>
        <dbReference type="Proteomes" id="UP000886520"/>
    </source>
</evidence>
<proteinExistence type="predicted"/>
<dbReference type="SUPFAM" id="SSF53383">
    <property type="entry name" value="PLP-dependent transferases"/>
    <property type="match status" value="1"/>
</dbReference>